<name>A0A8H7EFY6_9PLEO</name>
<evidence type="ECO:0000313" key="2">
    <source>
        <dbReference type="Proteomes" id="UP000596902"/>
    </source>
</evidence>
<organism evidence="1 2">
    <name type="scientific">Alternaria burnsii</name>
    <dbReference type="NCBI Taxonomy" id="1187904"/>
    <lineage>
        <taxon>Eukaryota</taxon>
        <taxon>Fungi</taxon>
        <taxon>Dikarya</taxon>
        <taxon>Ascomycota</taxon>
        <taxon>Pezizomycotina</taxon>
        <taxon>Dothideomycetes</taxon>
        <taxon>Pleosporomycetidae</taxon>
        <taxon>Pleosporales</taxon>
        <taxon>Pleosporineae</taxon>
        <taxon>Pleosporaceae</taxon>
        <taxon>Alternaria</taxon>
        <taxon>Alternaria sect. Alternaria</taxon>
    </lineage>
</organism>
<dbReference type="GeneID" id="62203424"/>
<gene>
    <name evidence="1" type="ORF">GT037_005199</name>
</gene>
<reference evidence="1" key="2">
    <citation type="submission" date="2020-08" db="EMBL/GenBank/DDBJ databases">
        <title>Draft Genome Sequence of Cumin Blight Pathogen Alternaria burnsii.</title>
        <authorList>
            <person name="Feng Z."/>
        </authorList>
    </citation>
    <scope>NUCLEOTIDE SEQUENCE</scope>
    <source>
        <strain evidence="1">CBS107.38</strain>
    </source>
</reference>
<proteinExistence type="predicted"/>
<dbReference type="EMBL" id="JAAABM010000006">
    <property type="protein sequence ID" value="KAF7676987.1"/>
    <property type="molecule type" value="Genomic_DNA"/>
</dbReference>
<sequence length="58" mass="6446">MALIPADRPRETFLQPPVFVIHPLAHTTLPSEHPDDVPVPVDPKTQMMPILLLIQTVA</sequence>
<dbReference type="RefSeq" id="XP_038787196.1">
    <property type="nucleotide sequence ID" value="XM_038930246.1"/>
</dbReference>
<comment type="caution">
    <text evidence="1">The sequence shown here is derived from an EMBL/GenBank/DDBJ whole genome shotgun (WGS) entry which is preliminary data.</text>
</comment>
<dbReference type="Proteomes" id="UP000596902">
    <property type="component" value="Unassembled WGS sequence"/>
</dbReference>
<reference evidence="1" key="1">
    <citation type="submission" date="2020-01" db="EMBL/GenBank/DDBJ databases">
        <authorList>
            <person name="Feng Z.H.Z."/>
        </authorList>
    </citation>
    <scope>NUCLEOTIDE SEQUENCE</scope>
    <source>
        <strain evidence="1">CBS107.38</strain>
    </source>
</reference>
<evidence type="ECO:0000313" key="1">
    <source>
        <dbReference type="EMBL" id="KAF7676987.1"/>
    </source>
</evidence>
<dbReference type="AlphaFoldDB" id="A0A8H7EFY6"/>
<protein>
    <submittedName>
        <fullName evidence="1">Uncharacterized protein</fullName>
    </submittedName>
</protein>
<accession>A0A8H7EFY6</accession>
<keyword evidence="2" id="KW-1185">Reference proteome</keyword>